<name>A0A395J1V9_9HELO</name>
<dbReference type="GO" id="GO:0009341">
    <property type="term" value="C:beta-galactosidase complex"/>
    <property type="evidence" value="ECO:0007669"/>
    <property type="project" value="InterPro"/>
</dbReference>
<dbReference type="SUPFAM" id="SSF51445">
    <property type="entry name" value="(Trans)glycosidases"/>
    <property type="match status" value="1"/>
</dbReference>
<dbReference type="InterPro" id="IPR050347">
    <property type="entry name" value="Bact_Beta-galactosidase"/>
</dbReference>
<dbReference type="Proteomes" id="UP000249056">
    <property type="component" value="Unassembled WGS sequence"/>
</dbReference>
<keyword evidence="3" id="KW-1185">Reference proteome</keyword>
<dbReference type="SUPFAM" id="SSF49303">
    <property type="entry name" value="beta-Galactosidase/glucuronidase domain"/>
    <property type="match status" value="1"/>
</dbReference>
<dbReference type="GO" id="GO:0030246">
    <property type="term" value="F:carbohydrate binding"/>
    <property type="evidence" value="ECO:0007669"/>
    <property type="project" value="InterPro"/>
</dbReference>
<dbReference type="Gene3D" id="2.70.98.10">
    <property type="match status" value="1"/>
</dbReference>
<feature type="domain" description="Beta galactosidase small chain/" evidence="1">
    <location>
        <begin position="110"/>
        <end position="371"/>
    </location>
</feature>
<dbReference type="GO" id="GO:0005990">
    <property type="term" value="P:lactose catabolic process"/>
    <property type="evidence" value="ECO:0007669"/>
    <property type="project" value="TreeGrafter"/>
</dbReference>
<dbReference type="OrthoDB" id="408532at2759"/>
<evidence type="ECO:0000313" key="2">
    <source>
        <dbReference type="EMBL" id="RAL64639.1"/>
    </source>
</evidence>
<gene>
    <name evidence="2" type="ORF">DID88_001672</name>
</gene>
<evidence type="ECO:0000259" key="1">
    <source>
        <dbReference type="SMART" id="SM01038"/>
    </source>
</evidence>
<dbReference type="PANTHER" id="PTHR46323">
    <property type="entry name" value="BETA-GALACTOSIDASE"/>
    <property type="match status" value="1"/>
</dbReference>
<evidence type="ECO:0000313" key="3">
    <source>
        <dbReference type="Proteomes" id="UP000249056"/>
    </source>
</evidence>
<proteinExistence type="predicted"/>
<protein>
    <recommendedName>
        <fullName evidence="1">Beta galactosidase small chain/ domain-containing protein</fullName>
    </recommendedName>
</protein>
<dbReference type="PANTHER" id="PTHR46323:SF1">
    <property type="entry name" value="LACTASE"/>
    <property type="match status" value="1"/>
</dbReference>
<dbReference type="GO" id="GO:0004565">
    <property type="term" value="F:beta-galactosidase activity"/>
    <property type="evidence" value="ECO:0007669"/>
    <property type="project" value="InterPro"/>
</dbReference>
<organism evidence="2 3">
    <name type="scientific">Monilinia fructigena</name>
    <dbReference type="NCBI Taxonomy" id="38457"/>
    <lineage>
        <taxon>Eukaryota</taxon>
        <taxon>Fungi</taxon>
        <taxon>Dikarya</taxon>
        <taxon>Ascomycota</taxon>
        <taxon>Pezizomycotina</taxon>
        <taxon>Leotiomycetes</taxon>
        <taxon>Helotiales</taxon>
        <taxon>Sclerotiniaceae</taxon>
        <taxon>Monilinia</taxon>
    </lineage>
</organism>
<dbReference type="InterPro" id="IPR014718">
    <property type="entry name" value="GH-type_carb-bd"/>
</dbReference>
<dbReference type="SMART" id="SM01038">
    <property type="entry name" value="Bgal_small_N"/>
    <property type="match status" value="1"/>
</dbReference>
<dbReference type="InterPro" id="IPR011013">
    <property type="entry name" value="Gal_mutarotase_sf_dom"/>
</dbReference>
<comment type="caution">
    <text evidence="2">The sequence shown here is derived from an EMBL/GenBank/DDBJ whole genome shotgun (WGS) entry which is preliminary data.</text>
</comment>
<dbReference type="InterPro" id="IPR017853">
    <property type="entry name" value="GH"/>
</dbReference>
<reference evidence="2 3" key="1">
    <citation type="submission" date="2018-06" db="EMBL/GenBank/DDBJ databases">
        <title>Genome Sequence of the Brown Rot Fungal Pathogen Monilinia fructigena.</title>
        <authorList>
            <person name="Landi L."/>
            <person name="De Miccolis Angelini R.M."/>
            <person name="Pollastro S."/>
            <person name="Abate D."/>
            <person name="Faretra F."/>
            <person name="Romanazzi G."/>
        </authorList>
    </citation>
    <scope>NUCLEOTIDE SEQUENCE [LARGE SCALE GENOMIC DNA]</scope>
    <source>
        <strain evidence="2 3">Mfrg269</strain>
    </source>
</reference>
<dbReference type="InterPro" id="IPR004199">
    <property type="entry name" value="B-gal_small/dom_5"/>
</dbReference>
<dbReference type="Gene3D" id="3.20.20.80">
    <property type="entry name" value="Glycosidases"/>
    <property type="match status" value="1"/>
</dbReference>
<sequence>MYEYAKSVDPSRLIHYEGDAEAVSADMFSYMYPPIDVLIKHAETTGVSNGSFEKPIVLCEYAHAMGNGPGGLEDYQAAFRLDHVTASYKIESFGNSRKILKSGYLLLPDILPGKSSSIPLPSALSQKGKTEEQWITVIFQQKFPTAWADAAHELAWMQQQLSSPNVETSEYQVTFTAKTFISPPILNWGFESTITYQISSTGSLKIKVHLKPTGSMPSNLPRVGLDIKLRDDFDNAEWFGIGPGESYVDKCSSQKLGIYSADVDQLHTPYDVPQENGNRTSTRWVKMTDSSGVGVRASSSGNPTTFQWAATRYSTAALQKARHPRDLIKEKNVLWRLDAEAAGVGSAACGPGVKEEFQVKCDEKEFEFIFENIDI</sequence>
<dbReference type="InterPro" id="IPR036156">
    <property type="entry name" value="Beta-gal/glucu_dom_sf"/>
</dbReference>
<dbReference type="EMBL" id="QKRW01000013">
    <property type="protein sequence ID" value="RAL64639.1"/>
    <property type="molecule type" value="Genomic_DNA"/>
</dbReference>
<dbReference type="Pfam" id="PF02929">
    <property type="entry name" value="Bgal_small_N"/>
    <property type="match status" value="1"/>
</dbReference>
<dbReference type="InterPro" id="IPR006103">
    <property type="entry name" value="Glyco_hydro_2_cat"/>
</dbReference>
<dbReference type="AlphaFoldDB" id="A0A395J1V9"/>
<dbReference type="Pfam" id="PF02836">
    <property type="entry name" value="Glyco_hydro_2_C"/>
    <property type="match status" value="1"/>
</dbReference>
<dbReference type="SUPFAM" id="SSF74650">
    <property type="entry name" value="Galactose mutarotase-like"/>
    <property type="match status" value="1"/>
</dbReference>
<accession>A0A395J1V9</accession>